<dbReference type="InterPro" id="IPR001295">
    <property type="entry name" value="Dihydroorotate_DH_CS"/>
</dbReference>
<gene>
    <name evidence="13" type="primary">pyrD</name>
    <name evidence="15" type="ORF">SAMN04488052_101578</name>
</gene>
<dbReference type="NCBIfam" id="NF003652">
    <property type="entry name" value="PRK05286.2-5"/>
    <property type="match status" value="1"/>
</dbReference>
<sequence length="352" mass="37979">MSYRLLRRLLFQLDAERAHAVALSGVRASHALGLNRLIAGVVPTLEQRVFGLHFSNPLGLAAGLDKNGDAINALGSLGFGFIEVGTVTPRPQDGNPRPRLFRLPEERALINRLGFNNKGVDYLVGRLRRSTYKGVLGVNIGKNRDTPVEQALDDYLACMTRVYPHADYITINVSSPNTPGLRDLQHGSLLDDLLGGLKAEQLRLSVAWDRYVPLVVKIAPDMSDEQLLGMADALVRHRLDGVAATNTTLERPGAIASHRHGDEAGGLSGRPLMHRSTEVVRLLSDHLQGRLPIIAVGGVASGADALRKLHAGASLVQLYTGLIYQGPGMVAESVRRIHAAETSISPVVSDAY</sequence>
<dbReference type="InterPro" id="IPR050074">
    <property type="entry name" value="DHO_dehydrogenase"/>
</dbReference>
<feature type="binding site" evidence="13">
    <location>
        <position position="245"/>
    </location>
    <ligand>
        <name>FMN</name>
        <dbReference type="ChEBI" id="CHEBI:58210"/>
    </ligand>
</feature>
<feature type="binding site" evidence="13">
    <location>
        <begin position="319"/>
        <end position="320"/>
    </location>
    <ligand>
        <name>FMN</name>
        <dbReference type="ChEBI" id="CHEBI:58210"/>
    </ligand>
</feature>
<evidence type="ECO:0000256" key="11">
    <source>
        <dbReference type="ARBA" id="ARBA00023136"/>
    </source>
</evidence>
<dbReference type="PROSITE" id="PS00912">
    <property type="entry name" value="DHODEHASE_2"/>
    <property type="match status" value="1"/>
</dbReference>
<evidence type="ECO:0000256" key="6">
    <source>
        <dbReference type="ARBA" id="ARBA00022475"/>
    </source>
</evidence>
<comment type="pathway">
    <text evidence="3 13">Pyrimidine metabolism; UMP biosynthesis via de novo pathway; orotate from (S)-dihydroorotate (quinone route): step 1/1.</text>
</comment>
<dbReference type="AlphaFoldDB" id="A0A1H8QHB8"/>
<keyword evidence="6 13" id="KW-1003">Cell membrane</keyword>
<dbReference type="OrthoDB" id="9802377at2"/>
<feature type="binding site" evidence="13">
    <location>
        <position position="177"/>
    </location>
    <ligand>
        <name>substrate</name>
    </ligand>
</feature>
<comment type="subunit">
    <text evidence="5 13">Monomer.</text>
</comment>
<feature type="binding site" evidence="13">
    <location>
        <position position="172"/>
    </location>
    <ligand>
        <name>substrate</name>
    </ligand>
</feature>
<dbReference type="Proteomes" id="UP000199657">
    <property type="component" value="Unassembled WGS sequence"/>
</dbReference>
<feature type="binding site" evidence="13">
    <location>
        <position position="269"/>
    </location>
    <ligand>
        <name>FMN</name>
        <dbReference type="ChEBI" id="CHEBI:58210"/>
    </ligand>
</feature>
<comment type="subcellular location">
    <subcellularLocation>
        <location evidence="2 13">Cell membrane</location>
        <topology evidence="2 13">Peripheral membrane protein</topology>
    </subcellularLocation>
</comment>
<evidence type="ECO:0000256" key="13">
    <source>
        <dbReference type="HAMAP-Rule" id="MF_00225"/>
    </source>
</evidence>
<feature type="binding site" evidence="13">
    <location>
        <position position="298"/>
    </location>
    <ligand>
        <name>FMN</name>
        <dbReference type="ChEBI" id="CHEBI:58210"/>
    </ligand>
</feature>
<dbReference type="FunFam" id="3.20.20.70:FF:000028">
    <property type="entry name" value="Dihydroorotate dehydrogenase (quinone)"/>
    <property type="match status" value="1"/>
</dbReference>
<dbReference type="RefSeq" id="WP_091639754.1">
    <property type="nucleotide sequence ID" value="NZ_FOEG01000001.1"/>
</dbReference>
<feature type="binding site" evidence="13">
    <location>
        <begin position="111"/>
        <end position="115"/>
    </location>
    <ligand>
        <name>substrate</name>
    </ligand>
</feature>
<reference evidence="15 16" key="1">
    <citation type="submission" date="2016-10" db="EMBL/GenBank/DDBJ databases">
        <authorList>
            <person name="de Groot N.N."/>
        </authorList>
    </citation>
    <scope>NUCLEOTIDE SEQUENCE [LARGE SCALE GENOMIC DNA]</scope>
    <source>
        <strain evidence="15 16">CGMCC 1.6291</strain>
    </source>
</reference>
<dbReference type="Gene3D" id="3.20.20.70">
    <property type="entry name" value="Aldolase class I"/>
    <property type="match status" value="1"/>
</dbReference>
<keyword evidence="7 13" id="KW-0285">Flavoprotein</keyword>
<keyword evidence="10 13" id="KW-0560">Oxidoreductase</keyword>
<dbReference type="SUPFAM" id="SSF51395">
    <property type="entry name" value="FMN-linked oxidoreductases"/>
    <property type="match status" value="1"/>
</dbReference>
<comment type="cofactor">
    <cofactor evidence="13">
        <name>FMN</name>
        <dbReference type="ChEBI" id="CHEBI:58210"/>
    </cofactor>
    <text evidence="13">Binds 1 FMN per subunit.</text>
</comment>
<evidence type="ECO:0000256" key="10">
    <source>
        <dbReference type="ARBA" id="ARBA00023002"/>
    </source>
</evidence>
<dbReference type="PANTHER" id="PTHR48109">
    <property type="entry name" value="DIHYDROOROTATE DEHYDROGENASE (QUINONE), MITOCHONDRIAL-RELATED"/>
    <property type="match status" value="1"/>
</dbReference>
<keyword evidence="16" id="KW-1185">Reference proteome</keyword>
<organism evidence="15 16">
    <name type="scientific">Aquisalimonas asiatica</name>
    <dbReference type="NCBI Taxonomy" id="406100"/>
    <lineage>
        <taxon>Bacteria</taxon>
        <taxon>Pseudomonadati</taxon>
        <taxon>Pseudomonadota</taxon>
        <taxon>Gammaproteobacteria</taxon>
        <taxon>Chromatiales</taxon>
        <taxon>Ectothiorhodospiraceae</taxon>
        <taxon>Aquisalimonas</taxon>
    </lineage>
</organism>
<accession>A0A1H8QHB8</accession>
<comment type="function">
    <text evidence="1 13">Catalyzes the conversion of dihydroorotate to orotate with quinone as electron acceptor.</text>
</comment>
<evidence type="ECO:0000256" key="8">
    <source>
        <dbReference type="ARBA" id="ARBA00022643"/>
    </source>
</evidence>
<comment type="similarity">
    <text evidence="4 13">Belongs to the dihydroorotate dehydrogenase family. Type 2 subfamily.</text>
</comment>
<dbReference type="InterPro" id="IPR013785">
    <property type="entry name" value="Aldolase_TIM"/>
</dbReference>
<name>A0A1H8QHB8_9GAMM</name>
<feature type="domain" description="Dihydroorotate dehydrogenase catalytic" evidence="14">
    <location>
        <begin position="45"/>
        <end position="335"/>
    </location>
</feature>
<evidence type="ECO:0000256" key="2">
    <source>
        <dbReference type="ARBA" id="ARBA00004202"/>
    </source>
</evidence>
<feature type="binding site" evidence="13">
    <location>
        <position position="66"/>
    </location>
    <ligand>
        <name>substrate</name>
    </ligand>
</feature>
<evidence type="ECO:0000256" key="12">
    <source>
        <dbReference type="ARBA" id="ARBA00048639"/>
    </source>
</evidence>
<evidence type="ECO:0000256" key="5">
    <source>
        <dbReference type="ARBA" id="ARBA00011245"/>
    </source>
</evidence>
<feature type="binding site" evidence="13">
    <location>
        <position position="172"/>
    </location>
    <ligand>
        <name>FMN</name>
        <dbReference type="ChEBI" id="CHEBI:58210"/>
    </ligand>
</feature>
<feature type="active site" description="Nucleophile" evidence="13">
    <location>
        <position position="175"/>
    </location>
</feature>
<evidence type="ECO:0000313" key="16">
    <source>
        <dbReference type="Proteomes" id="UP000199657"/>
    </source>
</evidence>
<dbReference type="GO" id="GO:0044205">
    <property type="term" value="P:'de novo' UMP biosynthetic process"/>
    <property type="evidence" value="ECO:0007669"/>
    <property type="project" value="UniProtKB-UniRule"/>
</dbReference>
<feature type="binding site" evidence="13">
    <location>
        <begin position="62"/>
        <end position="66"/>
    </location>
    <ligand>
        <name>FMN</name>
        <dbReference type="ChEBI" id="CHEBI:58210"/>
    </ligand>
</feature>
<dbReference type="GO" id="GO:0005737">
    <property type="term" value="C:cytoplasm"/>
    <property type="evidence" value="ECO:0007669"/>
    <property type="project" value="InterPro"/>
</dbReference>
<feature type="binding site" evidence="13">
    <location>
        <position position="139"/>
    </location>
    <ligand>
        <name>FMN</name>
        <dbReference type="ChEBI" id="CHEBI:58210"/>
    </ligand>
</feature>
<dbReference type="PANTHER" id="PTHR48109:SF4">
    <property type="entry name" value="DIHYDROOROTATE DEHYDROGENASE (QUINONE), MITOCHONDRIAL"/>
    <property type="match status" value="1"/>
</dbReference>
<comment type="catalytic activity">
    <reaction evidence="12 13">
        <text>(S)-dihydroorotate + a quinone = orotate + a quinol</text>
        <dbReference type="Rhea" id="RHEA:30187"/>
        <dbReference type="ChEBI" id="CHEBI:24646"/>
        <dbReference type="ChEBI" id="CHEBI:30839"/>
        <dbReference type="ChEBI" id="CHEBI:30864"/>
        <dbReference type="ChEBI" id="CHEBI:132124"/>
        <dbReference type="EC" id="1.3.5.2"/>
    </reaction>
</comment>
<dbReference type="STRING" id="406100.SAMN04488052_101578"/>
<feature type="binding site" evidence="13">
    <location>
        <position position="217"/>
    </location>
    <ligand>
        <name>FMN</name>
        <dbReference type="ChEBI" id="CHEBI:58210"/>
    </ligand>
</feature>
<protein>
    <recommendedName>
        <fullName evidence="13">Dihydroorotate dehydrogenase (quinone)</fullName>
        <ecNumber evidence="13">1.3.5.2</ecNumber>
    </recommendedName>
    <alternativeName>
        <fullName evidence="13">DHOdehase</fullName>
        <shortName evidence="13">DHOD</shortName>
        <shortName evidence="13">DHODase</shortName>
    </alternativeName>
    <alternativeName>
        <fullName evidence="13">Dihydroorotate oxidase</fullName>
    </alternativeName>
</protein>
<dbReference type="InterPro" id="IPR005719">
    <property type="entry name" value="Dihydroorotate_DH_2"/>
</dbReference>
<dbReference type="EC" id="1.3.5.2" evidence="13"/>
<feature type="binding site" evidence="13">
    <location>
        <begin position="246"/>
        <end position="247"/>
    </location>
    <ligand>
        <name>substrate</name>
    </ligand>
</feature>
<dbReference type="NCBIfam" id="NF003645">
    <property type="entry name" value="PRK05286.1-2"/>
    <property type="match status" value="1"/>
</dbReference>
<evidence type="ECO:0000256" key="7">
    <source>
        <dbReference type="ARBA" id="ARBA00022630"/>
    </source>
</evidence>
<dbReference type="GO" id="GO:0006207">
    <property type="term" value="P:'de novo' pyrimidine nucleobase biosynthetic process"/>
    <property type="evidence" value="ECO:0007669"/>
    <property type="project" value="UniProtKB-UniRule"/>
</dbReference>
<dbReference type="InterPro" id="IPR012135">
    <property type="entry name" value="Dihydroorotate_DH_1_2"/>
</dbReference>
<dbReference type="PIRSF" id="PIRSF000164">
    <property type="entry name" value="DHO_oxidase"/>
    <property type="match status" value="1"/>
</dbReference>
<proteinExistence type="inferred from homology"/>
<keyword evidence="8 13" id="KW-0288">FMN</keyword>
<dbReference type="NCBIfam" id="NF003646">
    <property type="entry name" value="PRK05286.1-4"/>
    <property type="match status" value="1"/>
</dbReference>
<dbReference type="Pfam" id="PF01180">
    <property type="entry name" value="DHO_dh"/>
    <property type="match status" value="1"/>
</dbReference>
<dbReference type="GO" id="GO:0005886">
    <property type="term" value="C:plasma membrane"/>
    <property type="evidence" value="ECO:0007669"/>
    <property type="project" value="UniProtKB-SubCell"/>
</dbReference>
<dbReference type="NCBIfam" id="NF003644">
    <property type="entry name" value="PRK05286.1-1"/>
    <property type="match status" value="1"/>
</dbReference>
<dbReference type="UniPathway" id="UPA00070">
    <property type="reaction ID" value="UER00946"/>
</dbReference>
<dbReference type="EMBL" id="FOEG01000001">
    <property type="protein sequence ID" value="SEO53426.1"/>
    <property type="molecule type" value="Genomic_DNA"/>
</dbReference>
<keyword evidence="11 13" id="KW-0472">Membrane</keyword>
<evidence type="ECO:0000256" key="9">
    <source>
        <dbReference type="ARBA" id="ARBA00022975"/>
    </source>
</evidence>
<dbReference type="GO" id="GO:0106430">
    <property type="term" value="F:dihydroorotate dehydrogenase (quinone) activity"/>
    <property type="evidence" value="ECO:0007669"/>
    <property type="project" value="UniProtKB-EC"/>
</dbReference>
<dbReference type="NCBIfam" id="TIGR01036">
    <property type="entry name" value="pyrD_sub2"/>
    <property type="match status" value="1"/>
</dbReference>
<evidence type="ECO:0000256" key="4">
    <source>
        <dbReference type="ARBA" id="ARBA00005359"/>
    </source>
</evidence>
<dbReference type="CDD" id="cd04738">
    <property type="entry name" value="DHOD_2_like"/>
    <property type="match status" value="1"/>
</dbReference>
<feature type="binding site" evidence="13">
    <location>
        <position position="86"/>
    </location>
    <ligand>
        <name>FMN</name>
        <dbReference type="ChEBI" id="CHEBI:58210"/>
    </ligand>
</feature>
<dbReference type="InterPro" id="IPR005720">
    <property type="entry name" value="Dihydroorotate_DH_cat"/>
</dbReference>
<dbReference type="PROSITE" id="PS00911">
    <property type="entry name" value="DHODEHASE_1"/>
    <property type="match status" value="1"/>
</dbReference>
<evidence type="ECO:0000256" key="3">
    <source>
        <dbReference type="ARBA" id="ARBA00005161"/>
    </source>
</evidence>
<dbReference type="HAMAP" id="MF_00225">
    <property type="entry name" value="DHO_dh_type2"/>
    <property type="match status" value="1"/>
</dbReference>
<evidence type="ECO:0000259" key="14">
    <source>
        <dbReference type="Pfam" id="PF01180"/>
    </source>
</evidence>
<keyword evidence="9 13" id="KW-0665">Pyrimidine biosynthesis</keyword>
<evidence type="ECO:0000313" key="15">
    <source>
        <dbReference type="EMBL" id="SEO53426.1"/>
    </source>
</evidence>
<evidence type="ECO:0000256" key="1">
    <source>
        <dbReference type="ARBA" id="ARBA00003125"/>
    </source>
</evidence>